<name>A0A0D8IA41_9CLOT</name>
<evidence type="ECO:0000313" key="4">
    <source>
        <dbReference type="EMBL" id="AKL95686.1"/>
    </source>
</evidence>
<dbReference type="Gene3D" id="1.10.8.60">
    <property type="match status" value="1"/>
</dbReference>
<evidence type="ECO:0000256" key="1">
    <source>
        <dbReference type="ARBA" id="ARBA00006914"/>
    </source>
</evidence>
<sequence length="387" mass="44708">MIPFKDKKEIVTEEILKKTIVKGFKINEKDSCKVVIKDALFANVEGKEVLLDEPIVNNMLKEIYKALRNNVTKYNQFPKTLVISREDEEVLPQEKNKENSKEESILSFTPRWGMEDVYVNEEEKLQIQSALAMVFHREKLFDKWGLKKIMPNGRASVFNFYGPPGTGKSMMAEAIAHKLGKKLFLVNYAELESKYVGETPKNIRNLFKKAIEEDGVLVFDEADSFLGKRLTSVSQSADYGVNITRSVMLLEIERFDGVIIFTTNLLSNYDEAFKRRILASVEFRLPNEEGRKKIWETHLPQELPLSAEVTKALLAKKYEDISGADIKDMILYAAVISLENRRETVEIADFDQAYQYIKKRYTGMENFKINHEVITQEEYEKEIAKLQ</sequence>
<dbReference type="InterPro" id="IPR050221">
    <property type="entry name" value="26S_Proteasome_ATPase"/>
</dbReference>
<reference evidence="4 5" key="1">
    <citation type="submission" date="2014-10" db="EMBL/GenBank/DDBJ databases">
        <title>Genome sequence of Clostridium aceticum DSM 1496.</title>
        <authorList>
            <person name="Poehlein A."/>
            <person name="Schiel-Bengelsdorf B."/>
            <person name="Gottschalk G."/>
            <person name="Duerre P."/>
            <person name="Daniel R."/>
        </authorList>
    </citation>
    <scope>NUCLEOTIDE SEQUENCE [LARGE SCALE GENOMIC DNA]</scope>
    <source>
        <strain evidence="4 5">DSM 1496</strain>
    </source>
</reference>
<dbReference type="STRING" id="84022.CACET_c22400"/>
<dbReference type="SMART" id="SM00382">
    <property type="entry name" value="AAA"/>
    <property type="match status" value="1"/>
</dbReference>
<dbReference type="OrthoDB" id="9806903at2"/>
<dbReference type="PANTHER" id="PTHR23073">
    <property type="entry name" value="26S PROTEASOME REGULATORY SUBUNIT"/>
    <property type="match status" value="1"/>
</dbReference>
<dbReference type="Gene3D" id="3.40.50.300">
    <property type="entry name" value="P-loop containing nucleotide triphosphate hydrolases"/>
    <property type="match status" value="1"/>
</dbReference>
<keyword evidence="3" id="KW-0067">ATP-binding</keyword>
<organism evidence="4 5">
    <name type="scientific">Clostridium aceticum</name>
    <dbReference type="NCBI Taxonomy" id="84022"/>
    <lineage>
        <taxon>Bacteria</taxon>
        <taxon>Bacillati</taxon>
        <taxon>Bacillota</taxon>
        <taxon>Clostridia</taxon>
        <taxon>Eubacteriales</taxon>
        <taxon>Clostridiaceae</taxon>
        <taxon>Clostridium</taxon>
    </lineage>
</organism>
<comment type="similarity">
    <text evidence="1">Belongs to the AAA ATPase family.</text>
</comment>
<dbReference type="GO" id="GO:0005524">
    <property type="term" value="F:ATP binding"/>
    <property type="evidence" value="ECO:0007669"/>
    <property type="project" value="UniProtKB-KW"/>
</dbReference>
<keyword evidence="2" id="KW-0547">Nucleotide-binding</keyword>
<dbReference type="InterPro" id="IPR027417">
    <property type="entry name" value="P-loop_NTPase"/>
</dbReference>
<dbReference type="KEGG" id="cace:CACET_c22400"/>
<dbReference type="InterPro" id="IPR003593">
    <property type="entry name" value="AAA+_ATPase"/>
</dbReference>
<evidence type="ECO:0000313" key="5">
    <source>
        <dbReference type="Proteomes" id="UP000035704"/>
    </source>
</evidence>
<dbReference type="CDD" id="cd19481">
    <property type="entry name" value="RecA-like_protease"/>
    <property type="match status" value="1"/>
</dbReference>
<keyword evidence="5" id="KW-1185">Reference proteome</keyword>
<dbReference type="InterPro" id="IPR003959">
    <property type="entry name" value="ATPase_AAA_core"/>
</dbReference>
<dbReference type="EMBL" id="CP009687">
    <property type="protein sequence ID" value="AKL95686.1"/>
    <property type="molecule type" value="Genomic_DNA"/>
</dbReference>
<dbReference type="Proteomes" id="UP000035704">
    <property type="component" value="Chromosome"/>
</dbReference>
<evidence type="ECO:0000256" key="2">
    <source>
        <dbReference type="ARBA" id="ARBA00022741"/>
    </source>
</evidence>
<dbReference type="PATRIC" id="fig|84022.5.peg.467"/>
<dbReference type="Pfam" id="PF00004">
    <property type="entry name" value="AAA"/>
    <property type="match status" value="1"/>
</dbReference>
<gene>
    <name evidence="4" type="ORF">CACET_c22400</name>
</gene>
<dbReference type="GO" id="GO:0016887">
    <property type="term" value="F:ATP hydrolysis activity"/>
    <property type="evidence" value="ECO:0007669"/>
    <property type="project" value="InterPro"/>
</dbReference>
<accession>A0A0D8IA41</accession>
<evidence type="ECO:0000256" key="3">
    <source>
        <dbReference type="ARBA" id="ARBA00022840"/>
    </source>
</evidence>
<dbReference type="AlphaFoldDB" id="A0A0D8IA41"/>
<dbReference type="SUPFAM" id="SSF52540">
    <property type="entry name" value="P-loop containing nucleoside triphosphate hydrolases"/>
    <property type="match status" value="1"/>
</dbReference>
<protein>
    <submittedName>
        <fullName evidence="4">ATpase</fullName>
    </submittedName>
</protein>
<proteinExistence type="inferred from homology"/>